<dbReference type="InterPro" id="IPR007443">
    <property type="entry name" value="LpoA"/>
</dbReference>
<dbReference type="RefSeq" id="WP_168184636.1">
    <property type="nucleotide sequence ID" value="NZ_JAAZQD010000004.1"/>
</dbReference>
<reference evidence="10 11" key="1">
    <citation type="journal article" date="2017" name="Int. J. Syst. Evol. Microbiol.">
        <title>Oleiagrimonas citrea sp. nov., a marine bacterium isolated from tidal flat sediment and emended description of the genus Oleiagrimonas Fang et al. 2015 and Oleiagrimonas soli.</title>
        <authorList>
            <person name="Yang S.H."/>
            <person name="Seo H.S."/>
            <person name="Seong C.N."/>
            <person name="Kwon K.K."/>
        </authorList>
    </citation>
    <scope>NUCLEOTIDE SEQUENCE [LARGE SCALE GENOMIC DNA]</scope>
    <source>
        <strain evidence="10 11">MEBiC09124</strain>
    </source>
</reference>
<evidence type="ECO:0000256" key="9">
    <source>
        <dbReference type="SAM" id="SignalP"/>
    </source>
</evidence>
<evidence type="ECO:0000313" key="10">
    <source>
        <dbReference type="EMBL" id="NKZ39504.1"/>
    </source>
</evidence>
<dbReference type="GO" id="GO:0030234">
    <property type="term" value="F:enzyme regulator activity"/>
    <property type="evidence" value="ECO:0007669"/>
    <property type="project" value="TreeGrafter"/>
</dbReference>
<feature type="signal peptide" evidence="9">
    <location>
        <begin position="1"/>
        <end position="21"/>
    </location>
</feature>
<dbReference type="AlphaFoldDB" id="A0A846ZMP4"/>
<dbReference type="InterPro" id="IPR028082">
    <property type="entry name" value="Peripla_BP_I"/>
</dbReference>
<dbReference type="GO" id="GO:0008360">
    <property type="term" value="P:regulation of cell shape"/>
    <property type="evidence" value="ECO:0007669"/>
    <property type="project" value="UniProtKB-KW"/>
</dbReference>
<dbReference type="Gene3D" id="1.25.40.10">
    <property type="entry name" value="Tetratricopeptide repeat domain"/>
    <property type="match status" value="1"/>
</dbReference>
<dbReference type="EMBL" id="JAAZQD010000004">
    <property type="protein sequence ID" value="NKZ39504.1"/>
    <property type="molecule type" value="Genomic_DNA"/>
</dbReference>
<keyword evidence="4" id="KW-0472">Membrane</keyword>
<feature type="chain" id="PRO_5032415560" evidence="9">
    <location>
        <begin position="22"/>
        <end position="620"/>
    </location>
</feature>
<keyword evidence="5" id="KW-0564">Palmitate</keyword>
<evidence type="ECO:0000256" key="4">
    <source>
        <dbReference type="ARBA" id="ARBA00023136"/>
    </source>
</evidence>
<dbReference type="PANTHER" id="PTHR38038:SF1">
    <property type="entry name" value="PENICILLIN-BINDING PROTEIN ACTIVATOR LPOA"/>
    <property type="match status" value="1"/>
</dbReference>
<evidence type="ECO:0000256" key="6">
    <source>
        <dbReference type="ARBA" id="ARBA00023237"/>
    </source>
</evidence>
<keyword evidence="3" id="KW-0573">Peptidoglycan synthesis</keyword>
<name>A0A846ZMP4_9GAMM</name>
<keyword evidence="7" id="KW-0449">Lipoprotein</keyword>
<dbReference type="Proteomes" id="UP000541636">
    <property type="component" value="Unassembled WGS sequence"/>
</dbReference>
<evidence type="ECO:0000256" key="1">
    <source>
        <dbReference type="ARBA" id="ARBA00022729"/>
    </source>
</evidence>
<evidence type="ECO:0000256" key="3">
    <source>
        <dbReference type="ARBA" id="ARBA00022984"/>
    </source>
</evidence>
<keyword evidence="1 9" id="KW-0732">Signal</keyword>
<dbReference type="SUPFAM" id="SSF53822">
    <property type="entry name" value="Periplasmic binding protein-like I"/>
    <property type="match status" value="1"/>
</dbReference>
<evidence type="ECO:0000256" key="5">
    <source>
        <dbReference type="ARBA" id="ARBA00023139"/>
    </source>
</evidence>
<keyword evidence="2" id="KW-0133">Cell shape</keyword>
<dbReference type="CDD" id="cd06339">
    <property type="entry name" value="PBP1_YraM_LppC_lipoprotein-like"/>
    <property type="match status" value="1"/>
</dbReference>
<protein>
    <submittedName>
        <fullName evidence="10">ABC transporter substrate-binding protein</fullName>
    </submittedName>
</protein>
<dbReference type="GO" id="GO:0031241">
    <property type="term" value="C:periplasmic side of cell outer membrane"/>
    <property type="evidence" value="ECO:0007669"/>
    <property type="project" value="TreeGrafter"/>
</dbReference>
<dbReference type="GO" id="GO:0009252">
    <property type="term" value="P:peptidoglycan biosynthetic process"/>
    <property type="evidence" value="ECO:0007669"/>
    <property type="project" value="UniProtKB-KW"/>
</dbReference>
<comment type="caution">
    <text evidence="10">The sequence shown here is derived from an EMBL/GenBank/DDBJ whole genome shotgun (WGS) entry which is preliminary data.</text>
</comment>
<proteinExistence type="predicted"/>
<sequence length="620" mass="66144">MRMIRALGLLGLLTLAGCATVNGPTAQQQAQSAQVTRLEHQGQYAQAAQAYMQLATQNAGSGSYFRLRAAEDWRQEGDLNKVERALSGIDRRQLSATDRHRYDLLQAQLALNNGDTARALALTSAPVGQLSPALQQRTLELRAQALAAAGQPYQAARIRVRMDNQLQGLDQAQNERDIVQLLGRLGPGELKQRRDTLADGNPMQPWIDRALNQLGAGMSNSALDANQPVGTVMPGQPLGQGYHNPGKVALLLPLTGSLARAATLIREGFFTAYFNDSVGGAHRPQVKVYDSGGTPAQSLAAYQQAVQDGANQVIGPLTREDVAAVIGQNTLPVPVLALNHPDTDQVPPPGVNEFGLLPETEGASVADHMLAQGLKRAYLVVSTEDFAQRAGKAFTREFTSHGGEIAGQLSLDPQTINVGSQIQTIAPPPAPSKASTDKDIADAYNQRVAKLEDGSGIFLSMRPEQARLVMPQLRLAQLRQPVFATSHVYGGYDNPDADRDLDGVSFCDAPWLFDAQPGLPSRSSIANLLPATTGTGARLFAFGMDAWSLTPYLGFLRTHPGSYVPGATGQLVEDDFGRIQRVLTWARFRNGLAHPLSGSLDVGSPTDPTTANAAPAAVGN</sequence>
<organism evidence="10 11">
    <name type="scientific">Oleiagrimonas citrea</name>
    <dbReference type="NCBI Taxonomy" id="1665687"/>
    <lineage>
        <taxon>Bacteria</taxon>
        <taxon>Pseudomonadati</taxon>
        <taxon>Pseudomonadota</taxon>
        <taxon>Gammaproteobacteria</taxon>
        <taxon>Lysobacterales</taxon>
        <taxon>Rhodanobacteraceae</taxon>
        <taxon>Oleiagrimonas</taxon>
    </lineage>
</organism>
<evidence type="ECO:0000256" key="8">
    <source>
        <dbReference type="SAM" id="MobiDB-lite"/>
    </source>
</evidence>
<evidence type="ECO:0000313" key="11">
    <source>
        <dbReference type="Proteomes" id="UP000541636"/>
    </source>
</evidence>
<accession>A0A846ZMP4</accession>
<evidence type="ECO:0000256" key="7">
    <source>
        <dbReference type="ARBA" id="ARBA00023288"/>
    </source>
</evidence>
<feature type="compositionally biased region" description="Low complexity" evidence="8">
    <location>
        <begin position="605"/>
        <end position="620"/>
    </location>
</feature>
<dbReference type="PROSITE" id="PS51257">
    <property type="entry name" value="PROKAR_LIPOPROTEIN"/>
    <property type="match status" value="1"/>
</dbReference>
<keyword evidence="6" id="KW-0998">Cell outer membrane</keyword>
<dbReference type="Gene3D" id="3.40.50.2300">
    <property type="match status" value="2"/>
</dbReference>
<evidence type="ECO:0000256" key="2">
    <source>
        <dbReference type="ARBA" id="ARBA00022960"/>
    </source>
</evidence>
<dbReference type="Pfam" id="PF04348">
    <property type="entry name" value="LppC"/>
    <property type="match status" value="2"/>
</dbReference>
<feature type="region of interest" description="Disordered" evidence="8">
    <location>
        <begin position="598"/>
        <end position="620"/>
    </location>
</feature>
<gene>
    <name evidence="10" type="ORF">HF690_11145</name>
</gene>
<keyword evidence="11" id="KW-1185">Reference proteome</keyword>
<dbReference type="PANTHER" id="PTHR38038">
    <property type="entry name" value="PENICILLIN-BINDING PROTEIN ACTIVATOR LPOA"/>
    <property type="match status" value="1"/>
</dbReference>
<dbReference type="InterPro" id="IPR011990">
    <property type="entry name" value="TPR-like_helical_dom_sf"/>
</dbReference>